<dbReference type="PIRSF" id="PIRSF000429">
    <property type="entry name" value="Ac-CoA_Ac_transf"/>
    <property type="match status" value="1"/>
</dbReference>
<dbReference type="Proteomes" id="UP000186438">
    <property type="component" value="Unassembled WGS sequence"/>
</dbReference>
<dbReference type="Pfam" id="PF22691">
    <property type="entry name" value="Thiolase_C_1"/>
    <property type="match status" value="1"/>
</dbReference>
<dbReference type="SUPFAM" id="SSF53901">
    <property type="entry name" value="Thiolase-like"/>
    <property type="match status" value="2"/>
</dbReference>
<dbReference type="GO" id="GO:0016747">
    <property type="term" value="F:acyltransferase activity, transferring groups other than amino-acyl groups"/>
    <property type="evidence" value="ECO:0007669"/>
    <property type="project" value="InterPro"/>
</dbReference>
<dbReference type="InterPro" id="IPR016039">
    <property type="entry name" value="Thiolase-like"/>
</dbReference>
<dbReference type="PANTHER" id="PTHR42870">
    <property type="entry name" value="ACETYL-COA C-ACETYLTRANSFERASE"/>
    <property type="match status" value="1"/>
</dbReference>
<dbReference type="Gene3D" id="3.40.47.10">
    <property type="match status" value="1"/>
</dbReference>
<evidence type="ECO:0000313" key="3">
    <source>
        <dbReference type="Proteomes" id="UP000186438"/>
    </source>
</evidence>
<name>A0A1Q4I2A9_9MYCO</name>
<dbReference type="PANTHER" id="PTHR42870:SF1">
    <property type="entry name" value="NON-SPECIFIC LIPID-TRANSFER PROTEIN-LIKE 2"/>
    <property type="match status" value="1"/>
</dbReference>
<dbReference type="AlphaFoldDB" id="A0A1Q4I2A9"/>
<feature type="domain" description="Thiolase C-terminal" evidence="1">
    <location>
        <begin position="258"/>
        <end position="383"/>
    </location>
</feature>
<accession>A0A1Q4I2A9</accession>
<evidence type="ECO:0000313" key="2">
    <source>
        <dbReference type="EMBL" id="OJZ76073.1"/>
    </source>
</evidence>
<organism evidence="2 3">
    <name type="scientific">Mycobacterium paraffinicum</name>
    <dbReference type="NCBI Taxonomy" id="53378"/>
    <lineage>
        <taxon>Bacteria</taxon>
        <taxon>Bacillati</taxon>
        <taxon>Actinomycetota</taxon>
        <taxon>Actinomycetes</taxon>
        <taxon>Mycobacteriales</taxon>
        <taxon>Mycobacteriaceae</taxon>
        <taxon>Mycobacterium</taxon>
    </lineage>
</organism>
<dbReference type="RefSeq" id="WP_073870239.1">
    <property type="nucleotide sequence ID" value="NZ_MPNT01000001.1"/>
</dbReference>
<protein>
    <recommendedName>
        <fullName evidence="1">Thiolase C-terminal domain-containing protein</fullName>
    </recommendedName>
</protein>
<sequence length="388" mass="41160">MTAMQNRVAIVGVGYSETGRMLPFSDDQLVTQAVAAALDDAGLKQGDVDGISTTGGVSMSIGSLLGILPLNWFFTSSLYGPSFAETAVMAMDAIASGSCHTALALRVIRQPRAGDHPIAAITAGGPADGPTRVGGQQQWTAPFGGSLPAAFIGGLQMQRYMSEFGAKEEDFARHAVVQRGHAMRNPEALFREPLDVDEYLASRYVSKPVRLLDCDYPVDSASAVIFTTPERARECRKPAVLVDSWAMSAVADIDMALLDDFTSNAIGHCSDTLWSRTDLRPADVDCAGLYDGFSIITFEWLDALGFCGRGEAPQFINDGHTGPGGSLPTNTDGGACNVGRRHGANFCIESVRQLRGECGERQVPEAEVAVWSNATGSFAGAAILTVDR</sequence>
<proteinExistence type="predicted"/>
<dbReference type="InterPro" id="IPR002155">
    <property type="entry name" value="Thiolase"/>
</dbReference>
<dbReference type="STRING" id="53378.BRW65_01095"/>
<comment type="caution">
    <text evidence="2">The sequence shown here is derived from an EMBL/GenBank/DDBJ whole genome shotgun (WGS) entry which is preliminary data.</text>
</comment>
<dbReference type="InterPro" id="IPR055140">
    <property type="entry name" value="Thiolase_C_2"/>
</dbReference>
<reference evidence="2 3" key="1">
    <citation type="submission" date="2016-11" db="EMBL/GenBank/DDBJ databases">
        <title>Genome sequences of unsequenced Mycobacteria.</title>
        <authorList>
            <person name="Greninger A.L."/>
            <person name="Fang F."/>
            <person name="Jerome K.R."/>
        </authorList>
    </citation>
    <scope>NUCLEOTIDE SEQUENCE [LARGE SCALE GENOMIC DNA]</scope>
    <source>
        <strain evidence="2 3">M11</strain>
    </source>
</reference>
<evidence type="ECO:0000259" key="1">
    <source>
        <dbReference type="Pfam" id="PF22691"/>
    </source>
</evidence>
<keyword evidence="3" id="KW-1185">Reference proteome</keyword>
<gene>
    <name evidence="2" type="ORF">BRW65_01095</name>
</gene>
<dbReference type="CDD" id="cd00829">
    <property type="entry name" value="SCP-x_thiolase"/>
    <property type="match status" value="1"/>
</dbReference>
<dbReference type="EMBL" id="MPNT01000001">
    <property type="protein sequence ID" value="OJZ76073.1"/>
    <property type="molecule type" value="Genomic_DNA"/>
</dbReference>